<organism evidence="2 3">
    <name type="scientific">Acidaminobacter hydrogenoformans DSM 2784</name>
    <dbReference type="NCBI Taxonomy" id="1120920"/>
    <lineage>
        <taxon>Bacteria</taxon>
        <taxon>Bacillati</taxon>
        <taxon>Bacillota</taxon>
        <taxon>Clostridia</taxon>
        <taxon>Peptostreptococcales</taxon>
        <taxon>Acidaminobacteraceae</taxon>
        <taxon>Acidaminobacter</taxon>
    </lineage>
</organism>
<protein>
    <recommendedName>
        <fullName evidence="1">MOSC domain-containing protein</fullName>
    </recommendedName>
</protein>
<evidence type="ECO:0000313" key="3">
    <source>
        <dbReference type="Proteomes" id="UP000199208"/>
    </source>
</evidence>
<evidence type="ECO:0000313" key="2">
    <source>
        <dbReference type="EMBL" id="SCZ79291.1"/>
    </source>
</evidence>
<dbReference type="Gene3D" id="2.40.33.20">
    <property type="entry name" value="PK beta-barrel domain-like"/>
    <property type="match status" value="1"/>
</dbReference>
<dbReference type="SUPFAM" id="SSF50800">
    <property type="entry name" value="PK beta-barrel domain-like"/>
    <property type="match status" value="1"/>
</dbReference>
<dbReference type="Proteomes" id="UP000199208">
    <property type="component" value="Unassembled WGS sequence"/>
</dbReference>
<dbReference type="GO" id="GO:0003824">
    <property type="term" value="F:catalytic activity"/>
    <property type="evidence" value="ECO:0007669"/>
    <property type="project" value="InterPro"/>
</dbReference>
<name>A0A1G5S0M4_9FIRM</name>
<accession>A0A1G5S0M4</accession>
<dbReference type="InterPro" id="IPR011037">
    <property type="entry name" value="Pyrv_Knase-like_insert_dom_sf"/>
</dbReference>
<sequence>MELSGIQFKASKGTPMIRQASGMLIKGEGLEGNYHIGGTRQVSLMASEALNSLEPLKGAGLCLKKYAANLITTGLDYANLKPGDQLAVGEAVIELREVGKHCFFECVLFQQKSVCPLTTMSAFAEVIRSGQISIGDAVNLLDQGEA</sequence>
<dbReference type="RefSeq" id="WP_092590458.1">
    <property type="nucleotide sequence ID" value="NZ_FMWL01000007.1"/>
</dbReference>
<dbReference type="STRING" id="1120920.SAMN03080599_01680"/>
<dbReference type="EMBL" id="FMWL01000007">
    <property type="protein sequence ID" value="SCZ79291.1"/>
    <property type="molecule type" value="Genomic_DNA"/>
</dbReference>
<dbReference type="AlphaFoldDB" id="A0A1G5S0M4"/>
<gene>
    <name evidence="2" type="ORF">SAMN03080599_01680</name>
</gene>
<keyword evidence="3" id="KW-1185">Reference proteome</keyword>
<dbReference type="OrthoDB" id="1956660at2"/>
<dbReference type="GO" id="GO:0030170">
    <property type="term" value="F:pyridoxal phosphate binding"/>
    <property type="evidence" value="ECO:0007669"/>
    <property type="project" value="InterPro"/>
</dbReference>
<dbReference type="GO" id="GO:0030151">
    <property type="term" value="F:molybdenum ion binding"/>
    <property type="evidence" value="ECO:0007669"/>
    <property type="project" value="InterPro"/>
</dbReference>
<dbReference type="Pfam" id="PF03473">
    <property type="entry name" value="MOSC"/>
    <property type="match status" value="1"/>
</dbReference>
<dbReference type="PROSITE" id="PS51340">
    <property type="entry name" value="MOSC"/>
    <property type="match status" value="1"/>
</dbReference>
<feature type="domain" description="MOSC" evidence="1">
    <location>
        <begin position="17"/>
        <end position="141"/>
    </location>
</feature>
<reference evidence="2 3" key="1">
    <citation type="submission" date="2016-10" db="EMBL/GenBank/DDBJ databases">
        <authorList>
            <person name="de Groot N.N."/>
        </authorList>
    </citation>
    <scope>NUCLEOTIDE SEQUENCE [LARGE SCALE GENOMIC DNA]</scope>
    <source>
        <strain evidence="2 3">DSM 2784</strain>
    </source>
</reference>
<proteinExistence type="predicted"/>
<dbReference type="InterPro" id="IPR005302">
    <property type="entry name" value="MoCF_Sase_C"/>
</dbReference>
<evidence type="ECO:0000259" key="1">
    <source>
        <dbReference type="PROSITE" id="PS51340"/>
    </source>
</evidence>